<dbReference type="Pfam" id="PF00391">
    <property type="entry name" value="PEP-utilizers"/>
    <property type="match status" value="1"/>
</dbReference>
<protein>
    <recommendedName>
        <fullName evidence="4">PEP-utilising enzyme mobile domain-containing protein</fullName>
    </recommendedName>
</protein>
<name>A0A1F6N1Z8_9BACT</name>
<comment type="caution">
    <text evidence="5">The sequence shown here is derived from an EMBL/GenBank/DDBJ whole genome shotgun (WGS) entry which is preliminary data.</text>
</comment>
<comment type="similarity">
    <text evidence="1">Belongs to the PEP-utilizing enzyme family.</text>
</comment>
<feature type="domain" description="PEP-utilising enzyme mobile" evidence="4">
    <location>
        <begin position="411"/>
        <end position="481"/>
    </location>
</feature>
<dbReference type="PROSITE" id="PS00370">
    <property type="entry name" value="PEP_ENZYMES_PHOS_SITE"/>
    <property type="match status" value="1"/>
</dbReference>
<evidence type="ECO:0000313" key="6">
    <source>
        <dbReference type="Proteomes" id="UP000177040"/>
    </source>
</evidence>
<dbReference type="AlphaFoldDB" id="A0A1F6N1Z8"/>
<accession>A0A1F6N1Z8</accession>
<dbReference type="Proteomes" id="UP000177040">
    <property type="component" value="Unassembled WGS sequence"/>
</dbReference>
<dbReference type="PANTHER" id="PTHR43030:SF1">
    <property type="entry name" value="PHOSPHOENOLPYRUVATE SYNTHASE"/>
    <property type="match status" value="1"/>
</dbReference>
<sequence>MYLTRHTYEQTWQVHGYTMLSMDLGVAFPFSTMKHQLCSFVDKNWFFTFENNVGSMYYSKQEMELAGYWGQNDFLDDDWFEQYINNSQKLYSQAEKLFQKYTEEVVVKADKETLYKIVREVGLLLTDLYGYFNSCQPQCVFHLERDLEQEISKSVPKEKVRELMLALARPENRTLLDEEEIEWLKLCSAEQPINSLEKILENHSQKYGILGTSDGGAYYTADYYKKLFSKRNIAESKQKLEKKLSQEKTVKTQKATLVEKYKISEHAQKLAEILAVTGHERFEIRLRGWMPLDYWITNLLLPHLEKHFGVKIQFSRQFTFLELLQFLLVGDYDKTELKKRDDYFVIGMRNGQVFLKSSDEGRIYAKSLLPDLTKYKNEIEGQIAKMGFVRGHAYVLHWNAKDVVKEMEEMPKGSILVAGQTRPQLMPAIRKAAAIVTDEGGITSHAAIVSRELGIPCVIGTKVATKIIKTGDLIEVDANEGIVRIAERTN</sequence>
<proteinExistence type="inferred from homology"/>
<dbReference type="Gene3D" id="3.50.30.10">
    <property type="entry name" value="Phosphohistidine domain"/>
    <property type="match status" value="1"/>
</dbReference>
<gene>
    <name evidence="5" type="ORF">A2983_01285</name>
</gene>
<dbReference type="InterPro" id="IPR006319">
    <property type="entry name" value="PEP_synth"/>
</dbReference>
<keyword evidence="3" id="KW-0067">ATP-binding</keyword>
<organism evidence="5 6">
    <name type="scientific">Candidatus Magasanikbacteria bacterium RIFCSPLOWO2_01_FULL_40_15</name>
    <dbReference type="NCBI Taxonomy" id="1798686"/>
    <lineage>
        <taxon>Bacteria</taxon>
        <taxon>Candidatus Magasanikiibacteriota</taxon>
    </lineage>
</organism>
<evidence type="ECO:0000313" key="5">
    <source>
        <dbReference type="EMBL" id="OGH77959.1"/>
    </source>
</evidence>
<dbReference type="InterPro" id="IPR018274">
    <property type="entry name" value="PEP_util_AS"/>
</dbReference>
<dbReference type="PANTHER" id="PTHR43030">
    <property type="entry name" value="PHOSPHOENOLPYRUVATE SYNTHASE"/>
    <property type="match status" value="1"/>
</dbReference>
<dbReference type="SUPFAM" id="SSF52009">
    <property type="entry name" value="Phosphohistidine domain"/>
    <property type="match status" value="1"/>
</dbReference>
<dbReference type="InterPro" id="IPR008279">
    <property type="entry name" value="PEP-util_enz_mobile_dom"/>
</dbReference>
<keyword evidence="2" id="KW-0547">Nucleotide-binding</keyword>
<dbReference type="GO" id="GO:0005524">
    <property type="term" value="F:ATP binding"/>
    <property type="evidence" value="ECO:0007669"/>
    <property type="project" value="UniProtKB-KW"/>
</dbReference>
<dbReference type="EMBL" id="MFQH01000020">
    <property type="protein sequence ID" value="OGH77959.1"/>
    <property type="molecule type" value="Genomic_DNA"/>
</dbReference>
<dbReference type="GO" id="GO:0008986">
    <property type="term" value="F:pyruvate, water dikinase activity"/>
    <property type="evidence" value="ECO:0007669"/>
    <property type="project" value="InterPro"/>
</dbReference>
<reference evidence="5 6" key="1">
    <citation type="journal article" date="2016" name="Nat. Commun.">
        <title>Thousands of microbial genomes shed light on interconnected biogeochemical processes in an aquifer system.</title>
        <authorList>
            <person name="Anantharaman K."/>
            <person name="Brown C.T."/>
            <person name="Hug L.A."/>
            <person name="Sharon I."/>
            <person name="Castelle C.J."/>
            <person name="Probst A.J."/>
            <person name="Thomas B.C."/>
            <person name="Singh A."/>
            <person name="Wilkins M.J."/>
            <person name="Karaoz U."/>
            <person name="Brodie E.L."/>
            <person name="Williams K.H."/>
            <person name="Hubbard S.S."/>
            <person name="Banfield J.F."/>
        </authorList>
    </citation>
    <scope>NUCLEOTIDE SEQUENCE [LARGE SCALE GENOMIC DNA]</scope>
</reference>
<evidence type="ECO:0000259" key="4">
    <source>
        <dbReference type="Pfam" id="PF00391"/>
    </source>
</evidence>
<evidence type="ECO:0000256" key="1">
    <source>
        <dbReference type="ARBA" id="ARBA00007837"/>
    </source>
</evidence>
<evidence type="ECO:0000256" key="3">
    <source>
        <dbReference type="ARBA" id="ARBA00022840"/>
    </source>
</evidence>
<evidence type="ECO:0000256" key="2">
    <source>
        <dbReference type="ARBA" id="ARBA00022741"/>
    </source>
</evidence>
<dbReference type="InterPro" id="IPR036637">
    <property type="entry name" value="Phosphohistidine_dom_sf"/>
</dbReference>